<evidence type="ECO:0000256" key="5">
    <source>
        <dbReference type="PIRSR" id="PIRSR000097-2"/>
    </source>
</evidence>
<evidence type="ECO:0000256" key="1">
    <source>
        <dbReference type="ARBA" id="ARBA00007905"/>
    </source>
</evidence>
<protein>
    <recommendedName>
        <fullName evidence="7">NADP-dependent oxidoreductase domain-containing protein</fullName>
    </recommendedName>
</protein>
<evidence type="ECO:0000256" key="2">
    <source>
        <dbReference type="ARBA" id="ARBA00022857"/>
    </source>
</evidence>
<gene>
    <name evidence="8" type="ORF">E0Z10_g5124</name>
</gene>
<keyword evidence="9" id="KW-1185">Reference proteome</keyword>
<evidence type="ECO:0000313" key="9">
    <source>
        <dbReference type="Proteomes" id="UP000297716"/>
    </source>
</evidence>
<dbReference type="Gene3D" id="3.20.20.100">
    <property type="entry name" value="NADP-dependent oxidoreductase domain"/>
    <property type="match status" value="1"/>
</dbReference>
<organism evidence="8 9">
    <name type="scientific">Xylaria hypoxylon</name>
    <dbReference type="NCBI Taxonomy" id="37992"/>
    <lineage>
        <taxon>Eukaryota</taxon>
        <taxon>Fungi</taxon>
        <taxon>Dikarya</taxon>
        <taxon>Ascomycota</taxon>
        <taxon>Pezizomycotina</taxon>
        <taxon>Sordariomycetes</taxon>
        <taxon>Xylariomycetidae</taxon>
        <taxon>Xylariales</taxon>
        <taxon>Xylariaceae</taxon>
        <taxon>Xylaria</taxon>
    </lineage>
</organism>
<evidence type="ECO:0000256" key="6">
    <source>
        <dbReference type="PIRSR" id="PIRSR000097-3"/>
    </source>
</evidence>
<feature type="domain" description="NADP-dependent oxidoreductase" evidence="7">
    <location>
        <begin position="21"/>
        <end position="267"/>
    </location>
</feature>
<dbReference type="InterPro" id="IPR036812">
    <property type="entry name" value="NAD(P)_OxRdtase_dom_sf"/>
</dbReference>
<dbReference type="PANTHER" id="PTHR43827:SF3">
    <property type="entry name" value="NADP-DEPENDENT OXIDOREDUCTASE DOMAIN-CONTAINING PROTEIN"/>
    <property type="match status" value="1"/>
</dbReference>
<dbReference type="FunFam" id="3.20.20.100:FF:000002">
    <property type="entry name" value="2,5-diketo-D-gluconic acid reductase A"/>
    <property type="match status" value="1"/>
</dbReference>
<dbReference type="PRINTS" id="PR00069">
    <property type="entry name" value="ALDKETRDTASE"/>
</dbReference>
<comment type="caution">
    <text evidence="8">The sequence shown here is derived from an EMBL/GenBank/DDBJ whole genome shotgun (WGS) entry which is preliminary data.</text>
</comment>
<dbReference type="GO" id="GO:0016616">
    <property type="term" value="F:oxidoreductase activity, acting on the CH-OH group of donors, NAD or NADP as acceptor"/>
    <property type="evidence" value="ECO:0007669"/>
    <property type="project" value="UniProtKB-ARBA"/>
</dbReference>
<dbReference type="EMBL" id="SKBN01000088">
    <property type="protein sequence ID" value="TGJ83635.1"/>
    <property type="molecule type" value="Genomic_DNA"/>
</dbReference>
<sequence length="298" mass="32082">MTSVPTLKLNDGNEIPVLSYGFGTANFGGKDEDIIKAATLAINNGYYHLDSAECYQNESGVGAGIKAAGVDRSTLYVTTKVVGTIDQDVAAALDTSLSKLGLDYVDLYLVHVPFSAGSPGGLQKIWTQMEAVQAAGKTRSIGVSNFEVEDFEIIFKTAKVAPAINQIEFHPYSQQREVVDYCRKKGIAVSAYSPLAALTVARPGPTDEAYVELAGKYGVSEGDIALRWCLDQDIIAITTSKSEERLRGYMTNTLGFKLEPQEIERLSTLGSQKDYRGIGIGKSCLAIDVIVTSSNEVD</sequence>
<evidence type="ECO:0000256" key="4">
    <source>
        <dbReference type="PIRSR" id="PIRSR000097-1"/>
    </source>
</evidence>
<dbReference type="STRING" id="37992.A0A4Z0YWU0"/>
<dbReference type="CDD" id="cd19120">
    <property type="entry name" value="AKR_AKR3C2-3"/>
    <property type="match status" value="1"/>
</dbReference>
<accession>A0A4Z0YWU0</accession>
<dbReference type="SUPFAM" id="SSF51430">
    <property type="entry name" value="NAD(P)-linked oxidoreductase"/>
    <property type="match status" value="1"/>
</dbReference>
<dbReference type="PROSITE" id="PS00062">
    <property type="entry name" value="ALDOKETO_REDUCTASE_2"/>
    <property type="match status" value="1"/>
</dbReference>
<dbReference type="AlphaFoldDB" id="A0A4Z0YWU0"/>
<dbReference type="PANTHER" id="PTHR43827">
    <property type="entry name" value="2,5-DIKETO-D-GLUCONIC ACID REDUCTASE"/>
    <property type="match status" value="1"/>
</dbReference>
<feature type="active site" description="Proton donor" evidence="4">
    <location>
        <position position="55"/>
    </location>
</feature>
<evidence type="ECO:0000259" key="7">
    <source>
        <dbReference type="Pfam" id="PF00248"/>
    </source>
</evidence>
<dbReference type="InterPro" id="IPR018170">
    <property type="entry name" value="Aldo/ket_reductase_CS"/>
</dbReference>
<evidence type="ECO:0000313" key="8">
    <source>
        <dbReference type="EMBL" id="TGJ83635.1"/>
    </source>
</evidence>
<name>A0A4Z0YWU0_9PEZI</name>
<dbReference type="GO" id="GO:0016652">
    <property type="term" value="F:oxidoreductase activity, acting on NAD(P)H as acceptor"/>
    <property type="evidence" value="ECO:0007669"/>
    <property type="project" value="InterPro"/>
</dbReference>
<dbReference type="Pfam" id="PF00248">
    <property type="entry name" value="Aldo_ket_red"/>
    <property type="match status" value="1"/>
</dbReference>
<dbReference type="InterPro" id="IPR044494">
    <property type="entry name" value="AKR3C2/3"/>
</dbReference>
<proteinExistence type="inferred from homology"/>
<dbReference type="PIRSF" id="PIRSF000097">
    <property type="entry name" value="AKR"/>
    <property type="match status" value="1"/>
</dbReference>
<feature type="binding site" evidence="5">
    <location>
        <position position="111"/>
    </location>
    <ligand>
        <name>substrate</name>
    </ligand>
</feature>
<comment type="similarity">
    <text evidence="1">Belongs to the aldo/keto reductase family.</text>
</comment>
<evidence type="ECO:0000256" key="3">
    <source>
        <dbReference type="ARBA" id="ARBA00023002"/>
    </source>
</evidence>
<reference evidence="8 9" key="1">
    <citation type="submission" date="2019-03" db="EMBL/GenBank/DDBJ databases">
        <title>Draft genome sequence of Xylaria hypoxylon DSM 108379, a ubiquitous saprotrophic-parasitic fungi on hardwood.</title>
        <authorList>
            <person name="Buettner E."/>
            <person name="Leonhardt S."/>
            <person name="Gebauer A.M."/>
            <person name="Liers C."/>
            <person name="Hofrichter M."/>
            <person name="Kellner H."/>
        </authorList>
    </citation>
    <scope>NUCLEOTIDE SEQUENCE [LARGE SCALE GENOMIC DNA]</scope>
    <source>
        <strain evidence="8 9">DSM 108379</strain>
    </source>
</reference>
<keyword evidence="3" id="KW-0560">Oxidoreductase</keyword>
<dbReference type="InterPro" id="IPR020471">
    <property type="entry name" value="AKR"/>
</dbReference>
<feature type="site" description="Lowers pKa of active site Tyr" evidence="6">
    <location>
        <position position="80"/>
    </location>
</feature>
<dbReference type="InterPro" id="IPR023210">
    <property type="entry name" value="NADP_OxRdtase_dom"/>
</dbReference>
<keyword evidence="2" id="KW-0521">NADP</keyword>
<dbReference type="OrthoDB" id="416253at2759"/>
<dbReference type="Proteomes" id="UP000297716">
    <property type="component" value="Unassembled WGS sequence"/>
</dbReference>